<protein>
    <submittedName>
        <fullName evidence="1">Putative kinase</fullName>
    </submittedName>
</protein>
<evidence type="ECO:0000313" key="2">
    <source>
        <dbReference type="Proteomes" id="UP000317893"/>
    </source>
</evidence>
<keyword evidence="1" id="KW-0808">Transferase</keyword>
<dbReference type="EMBL" id="VFMN01000001">
    <property type="protein sequence ID" value="TQJ08326.1"/>
    <property type="molecule type" value="Genomic_DNA"/>
</dbReference>
<keyword evidence="2" id="KW-1185">Reference proteome</keyword>
<dbReference type="AlphaFoldDB" id="A0A542DZ48"/>
<dbReference type="RefSeq" id="WP_170185589.1">
    <property type="nucleotide sequence ID" value="NZ_BAAAPR010000004.1"/>
</dbReference>
<keyword evidence="1" id="KW-0418">Kinase</keyword>
<sequence length="161" mass="17978">MTTLTLFCGLPGAGKTTLATRLEAQGLGVRLCTDEWQGALGRGHDDTELHERLQRRLYEHALTLLRHGVDVILEDGLWTAPERAEKLEDARACGARVELHVFDMPYDVLRRRLADRLAASRPGDHPVTEDGLARAWDLFQPPSPDELALVDAVRRHGGGWR</sequence>
<gene>
    <name evidence="1" type="ORF">FB458_1412</name>
</gene>
<name>A0A542DZ48_9MICO</name>
<organism evidence="1 2">
    <name type="scientific">Lapillicoccus jejuensis</name>
    <dbReference type="NCBI Taxonomy" id="402171"/>
    <lineage>
        <taxon>Bacteria</taxon>
        <taxon>Bacillati</taxon>
        <taxon>Actinomycetota</taxon>
        <taxon>Actinomycetes</taxon>
        <taxon>Micrococcales</taxon>
        <taxon>Intrasporangiaceae</taxon>
        <taxon>Lapillicoccus</taxon>
    </lineage>
</organism>
<proteinExistence type="predicted"/>
<dbReference type="Proteomes" id="UP000317893">
    <property type="component" value="Unassembled WGS sequence"/>
</dbReference>
<evidence type="ECO:0000313" key="1">
    <source>
        <dbReference type="EMBL" id="TQJ08326.1"/>
    </source>
</evidence>
<dbReference type="Gene3D" id="3.40.50.300">
    <property type="entry name" value="P-loop containing nucleotide triphosphate hydrolases"/>
    <property type="match status" value="1"/>
</dbReference>
<comment type="caution">
    <text evidence="1">The sequence shown here is derived from an EMBL/GenBank/DDBJ whole genome shotgun (WGS) entry which is preliminary data.</text>
</comment>
<dbReference type="Pfam" id="PF13671">
    <property type="entry name" value="AAA_33"/>
    <property type="match status" value="1"/>
</dbReference>
<reference evidence="1 2" key="1">
    <citation type="submission" date="2019-06" db="EMBL/GenBank/DDBJ databases">
        <title>Sequencing the genomes of 1000 actinobacteria strains.</title>
        <authorList>
            <person name="Klenk H.-P."/>
        </authorList>
    </citation>
    <scope>NUCLEOTIDE SEQUENCE [LARGE SCALE GENOMIC DNA]</scope>
    <source>
        <strain evidence="1 2">DSM 18607</strain>
    </source>
</reference>
<dbReference type="GO" id="GO:0016301">
    <property type="term" value="F:kinase activity"/>
    <property type="evidence" value="ECO:0007669"/>
    <property type="project" value="UniProtKB-KW"/>
</dbReference>
<dbReference type="SUPFAM" id="SSF52540">
    <property type="entry name" value="P-loop containing nucleoside triphosphate hydrolases"/>
    <property type="match status" value="1"/>
</dbReference>
<accession>A0A542DZ48</accession>
<dbReference type="InterPro" id="IPR027417">
    <property type="entry name" value="P-loop_NTPase"/>
</dbReference>